<dbReference type="InterPro" id="IPR051620">
    <property type="entry name" value="ORF904-like_C"/>
</dbReference>
<evidence type="ECO:0000256" key="4">
    <source>
        <dbReference type="SAM" id="MobiDB-lite"/>
    </source>
</evidence>
<dbReference type="PROSITE" id="PS51206">
    <property type="entry name" value="SF3_HELICASE_1"/>
    <property type="match status" value="1"/>
</dbReference>
<proteinExistence type="predicted"/>
<evidence type="ECO:0000256" key="3">
    <source>
        <dbReference type="ARBA" id="ARBA00022840"/>
    </source>
</evidence>
<dbReference type="InterPro" id="IPR014818">
    <property type="entry name" value="Phage/plasmid_primase_P4_C"/>
</dbReference>
<dbReference type="Proteomes" id="UP000609323">
    <property type="component" value="Unassembled WGS sequence"/>
</dbReference>
<keyword evidence="3" id="KW-0067">ATP-binding</keyword>
<dbReference type="SMART" id="SM00885">
    <property type="entry name" value="D5_N"/>
    <property type="match status" value="1"/>
</dbReference>
<dbReference type="InterPro" id="IPR045455">
    <property type="entry name" value="NrS-1_pol-like_helicase"/>
</dbReference>
<evidence type="ECO:0000313" key="7">
    <source>
        <dbReference type="Proteomes" id="UP000609323"/>
    </source>
</evidence>
<keyword evidence="1" id="KW-0547">Nucleotide-binding</keyword>
<name>A0ABQ1GMW3_9BACL</name>
<sequence length="622" mass="70565">MDQITRMARPAVAQDWMLGRQTPRVEKRLFSEHPDGVLVRLAEHCPAFAEDFDIQRKDGLPEEHWHQWTSLLVKSGQSDAALAFSKASTKHTEHSEERIAALESEANRGTTRCATFGCDEAQIFKCHGGNIRRNEGGEITNSPGKFAARPKLSSRQNKPSKQGQNLTEVGFSLDRNTGRPNRLNANVFSKHVVDTRLDLVYVQPGRFYLYTNGVWGLLDDNTLRRMLRDILHEYVPNFWTPAIEEQYMQALALDTPSVKQMDTKRQFINLENGMLDLRKFELVPHDKSFYSTIRIPIAYDPEAKCPTFRNFLRQVFEEDKERIKLVREMFGYCLTSEVSAQKAFILFGKGANGKSVLADVLETIIGPSNTCALTLNDLEKPFARSELVDKQLILSTENETDSRGINTQFLKAITSGDAIRVERKHEQGFMYRPFCKVVLGMNNLPNSRDKSYAFIRRLIIIPFNRTFDKDEADVHLTDKLKRELPGILNFALLGLNRLRKNGFIFTQSEASQQALRAYEEELNPIALFVEEAIEKGAAEDRVSNDKLAKIYRIWCQRNGHSHPLSNQRLISAVRSALQAKGIKAEPGKSGGVRHCSGIRLKVTVTNDGPNDFTVVDDIESME</sequence>
<keyword evidence="7" id="KW-1185">Reference proteome</keyword>
<evidence type="ECO:0000259" key="5">
    <source>
        <dbReference type="PROSITE" id="PS51206"/>
    </source>
</evidence>
<keyword evidence="2" id="KW-0378">Hydrolase</keyword>
<accession>A0ABQ1GMW3</accession>
<dbReference type="PANTHER" id="PTHR35372">
    <property type="entry name" value="ATP BINDING PROTEIN-RELATED"/>
    <property type="match status" value="1"/>
</dbReference>
<dbReference type="Pfam" id="PF08706">
    <property type="entry name" value="D5_N"/>
    <property type="match status" value="1"/>
</dbReference>
<gene>
    <name evidence="6" type="ORF">GCM10010917_35120</name>
</gene>
<dbReference type="InterPro" id="IPR006500">
    <property type="entry name" value="Helicase_put_C_phage/plasmid"/>
</dbReference>
<feature type="compositionally biased region" description="Polar residues" evidence="4">
    <location>
        <begin position="153"/>
        <end position="166"/>
    </location>
</feature>
<feature type="domain" description="SF3 helicase" evidence="5">
    <location>
        <begin position="321"/>
        <end position="476"/>
    </location>
</feature>
<evidence type="ECO:0000313" key="6">
    <source>
        <dbReference type="EMBL" id="GGA46837.1"/>
    </source>
</evidence>
<dbReference type="InterPro" id="IPR014015">
    <property type="entry name" value="Helicase_SF3_DNA-vir"/>
</dbReference>
<feature type="region of interest" description="Disordered" evidence="4">
    <location>
        <begin position="135"/>
        <end position="166"/>
    </location>
</feature>
<dbReference type="PANTHER" id="PTHR35372:SF2">
    <property type="entry name" value="SF3 HELICASE DOMAIN-CONTAINING PROTEIN"/>
    <property type="match status" value="1"/>
</dbReference>
<organism evidence="6 7">
    <name type="scientific">Paenibacillus physcomitrellae</name>
    <dbReference type="NCBI Taxonomy" id="1619311"/>
    <lineage>
        <taxon>Bacteria</taxon>
        <taxon>Bacillati</taxon>
        <taxon>Bacillota</taxon>
        <taxon>Bacilli</taxon>
        <taxon>Bacillales</taxon>
        <taxon>Paenibacillaceae</taxon>
        <taxon>Paenibacillus</taxon>
    </lineage>
</organism>
<dbReference type="NCBIfam" id="TIGR01613">
    <property type="entry name" value="primase_Cterm"/>
    <property type="match status" value="1"/>
</dbReference>
<dbReference type="Pfam" id="PF19263">
    <property type="entry name" value="DUF5906"/>
    <property type="match status" value="1"/>
</dbReference>
<dbReference type="Gene3D" id="3.40.50.300">
    <property type="entry name" value="P-loop containing nucleotide triphosphate hydrolases"/>
    <property type="match status" value="1"/>
</dbReference>
<dbReference type="InterPro" id="IPR027417">
    <property type="entry name" value="P-loop_NTPase"/>
</dbReference>
<dbReference type="RefSeq" id="WP_094094801.1">
    <property type="nucleotide sequence ID" value="NZ_BMHF01000015.1"/>
</dbReference>
<dbReference type="EMBL" id="BMHF01000015">
    <property type="protein sequence ID" value="GGA46837.1"/>
    <property type="molecule type" value="Genomic_DNA"/>
</dbReference>
<dbReference type="SUPFAM" id="SSF52540">
    <property type="entry name" value="P-loop containing nucleoside triphosphate hydrolases"/>
    <property type="match status" value="1"/>
</dbReference>
<evidence type="ECO:0000256" key="2">
    <source>
        <dbReference type="ARBA" id="ARBA00022801"/>
    </source>
</evidence>
<comment type="caution">
    <text evidence="6">The sequence shown here is derived from an EMBL/GenBank/DDBJ whole genome shotgun (WGS) entry which is preliminary data.</text>
</comment>
<reference evidence="7" key="1">
    <citation type="journal article" date="2019" name="Int. J. Syst. Evol. Microbiol.">
        <title>The Global Catalogue of Microorganisms (GCM) 10K type strain sequencing project: providing services to taxonomists for standard genome sequencing and annotation.</title>
        <authorList>
            <consortium name="The Broad Institute Genomics Platform"/>
            <consortium name="The Broad Institute Genome Sequencing Center for Infectious Disease"/>
            <person name="Wu L."/>
            <person name="Ma J."/>
        </authorList>
    </citation>
    <scope>NUCLEOTIDE SEQUENCE [LARGE SCALE GENOMIC DNA]</scope>
    <source>
        <strain evidence="7">CGMCC 1.15044</strain>
    </source>
</reference>
<protein>
    <recommendedName>
        <fullName evidence="5">SF3 helicase domain-containing protein</fullName>
    </recommendedName>
</protein>
<evidence type="ECO:0000256" key="1">
    <source>
        <dbReference type="ARBA" id="ARBA00022741"/>
    </source>
</evidence>